<gene>
    <name evidence="1" type="ORF">DY000_02059301</name>
</gene>
<evidence type="ECO:0000313" key="1">
    <source>
        <dbReference type="EMBL" id="KAF3519007.1"/>
    </source>
</evidence>
<sequence length="50" mass="5529">MIETSSRSGGGSKDPSIYFLPYKVDGKLEDEIDHRACFRIQTLSSAPPVE</sequence>
<keyword evidence="2" id="KW-1185">Reference proteome</keyword>
<dbReference type="Proteomes" id="UP000266723">
    <property type="component" value="Unassembled WGS sequence"/>
</dbReference>
<reference evidence="1 2" key="1">
    <citation type="journal article" date="2020" name="BMC Genomics">
        <title>Intraspecific diversification of the crop wild relative Brassica cretica Lam. using demographic model selection.</title>
        <authorList>
            <person name="Kioukis A."/>
            <person name="Michalopoulou V.A."/>
            <person name="Briers L."/>
            <person name="Pirintsos S."/>
            <person name="Studholme D.J."/>
            <person name="Pavlidis P."/>
            <person name="Sarris P.F."/>
        </authorList>
    </citation>
    <scope>NUCLEOTIDE SEQUENCE [LARGE SCALE GENOMIC DNA]</scope>
    <source>
        <strain evidence="2">cv. PFS-1207/04</strain>
    </source>
</reference>
<evidence type="ECO:0000313" key="2">
    <source>
        <dbReference type="Proteomes" id="UP000266723"/>
    </source>
</evidence>
<protein>
    <submittedName>
        <fullName evidence="1">Uncharacterized protein</fullName>
    </submittedName>
</protein>
<comment type="caution">
    <text evidence="1">The sequence shown here is derived from an EMBL/GenBank/DDBJ whole genome shotgun (WGS) entry which is preliminary data.</text>
</comment>
<dbReference type="EMBL" id="QGKV02001556">
    <property type="protein sequence ID" value="KAF3519007.1"/>
    <property type="molecule type" value="Genomic_DNA"/>
</dbReference>
<proteinExistence type="predicted"/>
<accession>A0ABQ7AY50</accession>
<name>A0ABQ7AY50_BRACR</name>
<organism evidence="1 2">
    <name type="scientific">Brassica cretica</name>
    <name type="common">Mustard</name>
    <dbReference type="NCBI Taxonomy" id="69181"/>
    <lineage>
        <taxon>Eukaryota</taxon>
        <taxon>Viridiplantae</taxon>
        <taxon>Streptophyta</taxon>
        <taxon>Embryophyta</taxon>
        <taxon>Tracheophyta</taxon>
        <taxon>Spermatophyta</taxon>
        <taxon>Magnoliopsida</taxon>
        <taxon>eudicotyledons</taxon>
        <taxon>Gunneridae</taxon>
        <taxon>Pentapetalae</taxon>
        <taxon>rosids</taxon>
        <taxon>malvids</taxon>
        <taxon>Brassicales</taxon>
        <taxon>Brassicaceae</taxon>
        <taxon>Brassiceae</taxon>
        <taxon>Brassica</taxon>
    </lineage>
</organism>